<dbReference type="Gene3D" id="1.10.443.10">
    <property type="entry name" value="Intergrase catalytic core"/>
    <property type="match status" value="1"/>
</dbReference>
<comment type="similarity">
    <text evidence="1">Belongs to the 'phage' integrase family.</text>
</comment>
<dbReference type="InterPro" id="IPR010998">
    <property type="entry name" value="Integrase_recombinase_N"/>
</dbReference>
<keyword evidence="9" id="KW-1185">Reference proteome</keyword>
<dbReference type="PROSITE" id="PS51900">
    <property type="entry name" value="CB"/>
    <property type="match status" value="1"/>
</dbReference>
<evidence type="ECO:0000256" key="3">
    <source>
        <dbReference type="ARBA" id="ARBA00023125"/>
    </source>
</evidence>
<dbReference type="HOGENOM" id="CLU_694088_0_0_6"/>
<dbReference type="Pfam" id="PF00589">
    <property type="entry name" value="Phage_integrase"/>
    <property type="match status" value="1"/>
</dbReference>
<dbReference type="Gene3D" id="1.10.150.130">
    <property type="match status" value="1"/>
</dbReference>
<dbReference type="InterPro" id="IPR011010">
    <property type="entry name" value="DNA_brk_join_enz"/>
</dbReference>
<name>N6WSX6_9GAMM</name>
<dbReference type="eggNOG" id="COG4974">
    <property type="taxonomic scope" value="Bacteria"/>
</dbReference>
<dbReference type="InterPro" id="IPR025269">
    <property type="entry name" value="SAM-like_dom"/>
</dbReference>
<accession>N6WSX6</accession>
<dbReference type="GO" id="GO:0015074">
    <property type="term" value="P:DNA integration"/>
    <property type="evidence" value="ECO:0007669"/>
    <property type="project" value="UniProtKB-KW"/>
</dbReference>
<keyword evidence="3 5" id="KW-0238">DNA-binding</keyword>
<keyword evidence="4" id="KW-0233">DNA recombination</keyword>
<dbReference type="PANTHER" id="PTHR30349:SF64">
    <property type="entry name" value="PROPHAGE INTEGRASE INTD-RELATED"/>
    <property type="match status" value="1"/>
</dbReference>
<evidence type="ECO:0000313" key="8">
    <source>
        <dbReference type="EMBL" id="ENO14616.1"/>
    </source>
</evidence>
<dbReference type="Pfam" id="PF13102">
    <property type="entry name" value="Phage_int_SAM_5"/>
    <property type="match status" value="1"/>
</dbReference>
<dbReference type="InterPro" id="IPR002104">
    <property type="entry name" value="Integrase_catalytic"/>
</dbReference>
<dbReference type="PROSITE" id="PS51898">
    <property type="entry name" value="TYR_RECOMBINASE"/>
    <property type="match status" value="1"/>
</dbReference>
<evidence type="ECO:0000313" key="9">
    <source>
        <dbReference type="Proteomes" id="UP000013165"/>
    </source>
</evidence>
<protein>
    <submittedName>
        <fullName evidence="8">Site-specific integrase</fullName>
    </submittedName>
</protein>
<sequence>MARKLFTIRNGRWVGEFPHDPIEGWESGRRGIRRTLCKVSDLDGLDHAEKTRRLSDLYHIAHDKLRREQSGKAEARNIEKQRKKNITIRRASKLWLEEVAITNSPQTLQKYTKTISYYLQGIGDHRFRDFDRSYNIKFLKHLGTCAYQGRPMSESTKNSHLRQFEVFLRWAYDHEIIDRIWSLKKPKVPRRDMDTYTVDDLRVLKNYIQERLTEAEVDEDTRQIKHMRNMLRAYMMATHSLLRLGPIWAMRLENIDLDKRVIRVQNNPELKWVNKMNKWPLKPINEKLAAFLEADIEARDPREVYFLDNGRGYPWYADRADISKLASKMCAGAGLPKLKPFHWGMRATMITALLSEGVDPVKVQQLADHDDISTTMLYRDSRRISQEEAANRLADLL</sequence>
<feature type="domain" description="Core-binding (CB)" evidence="7">
    <location>
        <begin position="86"/>
        <end position="172"/>
    </location>
</feature>
<comment type="caution">
    <text evidence="8">The sequence shown here is derived from an EMBL/GenBank/DDBJ whole genome shotgun (WGS) entry which is preliminary data.</text>
</comment>
<dbReference type="RefSeq" id="WP_004578913.1">
    <property type="nucleotide sequence ID" value="NZ_AP028878.1"/>
</dbReference>
<evidence type="ECO:0000259" key="7">
    <source>
        <dbReference type="PROSITE" id="PS51900"/>
    </source>
</evidence>
<evidence type="ECO:0000256" key="5">
    <source>
        <dbReference type="PROSITE-ProRule" id="PRU01248"/>
    </source>
</evidence>
<feature type="domain" description="Tyr recombinase" evidence="6">
    <location>
        <begin position="207"/>
        <end position="391"/>
    </location>
</feature>
<evidence type="ECO:0000256" key="1">
    <source>
        <dbReference type="ARBA" id="ARBA00008857"/>
    </source>
</evidence>
<dbReference type="AlphaFoldDB" id="N6WSX6"/>
<evidence type="ECO:0000259" key="6">
    <source>
        <dbReference type="PROSITE" id="PS51898"/>
    </source>
</evidence>
<proteinExistence type="inferred from homology"/>
<evidence type="ECO:0000256" key="2">
    <source>
        <dbReference type="ARBA" id="ARBA00022908"/>
    </source>
</evidence>
<dbReference type="GO" id="GO:0003677">
    <property type="term" value="F:DNA binding"/>
    <property type="evidence" value="ECO:0007669"/>
    <property type="project" value="UniProtKB-UniRule"/>
</dbReference>
<dbReference type="InterPro" id="IPR044068">
    <property type="entry name" value="CB"/>
</dbReference>
<organism evidence="8 9">
    <name type="scientific">Marinobacter nanhaiticus D15-8W</name>
    <dbReference type="NCBI Taxonomy" id="626887"/>
    <lineage>
        <taxon>Bacteria</taxon>
        <taxon>Pseudomonadati</taxon>
        <taxon>Pseudomonadota</taxon>
        <taxon>Gammaproteobacteria</taxon>
        <taxon>Pseudomonadales</taxon>
        <taxon>Marinobacteraceae</taxon>
        <taxon>Marinobacter</taxon>
    </lineage>
</organism>
<gene>
    <name evidence="8" type="ORF">J057_04676</name>
</gene>
<dbReference type="InterPro" id="IPR050090">
    <property type="entry name" value="Tyrosine_recombinase_XerCD"/>
</dbReference>
<dbReference type="Proteomes" id="UP000013165">
    <property type="component" value="Unassembled WGS sequence"/>
</dbReference>
<dbReference type="STRING" id="626887.J057_04676"/>
<dbReference type="PATRIC" id="fig|626887.3.peg.920"/>
<reference evidence="8 9" key="1">
    <citation type="journal article" date="2013" name="Genome Announc.">
        <title>Genome Sequence of the Polycyclic Aromatic Hydrocarbon-Degrading Bacterium Strain Marinobacter nanhaiticus D15-8WT.</title>
        <authorList>
            <person name="Cui Z."/>
            <person name="Gao W."/>
            <person name="Li Q."/>
            <person name="Xu G."/>
            <person name="Zheng L."/>
        </authorList>
    </citation>
    <scope>NUCLEOTIDE SEQUENCE [LARGE SCALE GENOMIC DNA]</scope>
    <source>
        <strain evidence="8 9">D15-8W</strain>
    </source>
</reference>
<dbReference type="OrthoDB" id="6398990at2"/>
<keyword evidence="2" id="KW-0229">DNA integration</keyword>
<dbReference type="GO" id="GO:0006310">
    <property type="term" value="P:DNA recombination"/>
    <property type="evidence" value="ECO:0007669"/>
    <property type="project" value="UniProtKB-KW"/>
</dbReference>
<dbReference type="EMBL" id="APLQ01000011">
    <property type="protein sequence ID" value="ENO14616.1"/>
    <property type="molecule type" value="Genomic_DNA"/>
</dbReference>
<dbReference type="PANTHER" id="PTHR30349">
    <property type="entry name" value="PHAGE INTEGRASE-RELATED"/>
    <property type="match status" value="1"/>
</dbReference>
<dbReference type="CDD" id="cd00397">
    <property type="entry name" value="DNA_BRE_C"/>
    <property type="match status" value="1"/>
</dbReference>
<dbReference type="InterPro" id="IPR013762">
    <property type="entry name" value="Integrase-like_cat_sf"/>
</dbReference>
<dbReference type="SUPFAM" id="SSF56349">
    <property type="entry name" value="DNA breaking-rejoining enzymes"/>
    <property type="match status" value="1"/>
</dbReference>
<evidence type="ECO:0000256" key="4">
    <source>
        <dbReference type="ARBA" id="ARBA00023172"/>
    </source>
</evidence>